<dbReference type="SUPFAM" id="SSF46785">
    <property type="entry name" value="Winged helix' DNA-binding domain"/>
    <property type="match status" value="1"/>
</dbReference>
<feature type="domain" description="HTH crp-type" evidence="5">
    <location>
        <begin position="147"/>
        <end position="215"/>
    </location>
</feature>
<dbReference type="InterPro" id="IPR036388">
    <property type="entry name" value="WH-like_DNA-bd_sf"/>
</dbReference>
<evidence type="ECO:0000256" key="3">
    <source>
        <dbReference type="ARBA" id="ARBA00023163"/>
    </source>
</evidence>
<gene>
    <name evidence="6" type="primary">ftrB</name>
    <name evidence="7" type="ORF">DFR51_2962</name>
    <name evidence="6" type="ORF">SmB9_37810</name>
</gene>
<evidence type="ECO:0000313" key="8">
    <source>
        <dbReference type="Proteomes" id="UP000275727"/>
    </source>
</evidence>
<keyword evidence="9" id="KW-1185">Reference proteome</keyword>
<dbReference type="EMBL" id="RBWX01000009">
    <property type="protein sequence ID" value="RKS88312.1"/>
    <property type="molecule type" value="Genomic_DNA"/>
</dbReference>
<evidence type="ECO:0000256" key="2">
    <source>
        <dbReference type="ARBA" id="ARBA00023125"/>
    </source>
</evidence>
<dbReference type="Proteomes" id="UP000275727">
    <property type="component" value="Chromosome"/>
</dbReference>
<dbReference type="InterPro" id="IPR050397">
    <property type="entry name" value="Env_Response_Regulators"/>
</dbReference>
<dbReference type="AlphaFoldDB" id="A0AAD1D9Z9"/>
<dbReference type="InterPro" id="IPR018490">
    <property type="entry name" value="cNMP-bd_dom_sf"/>
</dbReference>
<dbReference type="GO" id="GO:0005829">
    <property type="term" value="C:cytosol"/>
    <property type="evidence" value="ECO:0007669"/>
    <property type="project" value="TreeGrafter"/>
</dbReference>
<keyword evidence="2" id="KW-0238">DNA-binding</keyword>
<dbReference type="GO" id="GO:0003700">
    <property type="term" value="F:DNA-binding transcription factor activity"/>
    <property type="evidence" value="ECO:0007669"/>
    <property type="project" value="TreeGrafter"/>
</dbReference>
<dbReference type="KEGG" id="smic:SmB9_37810"/>
<dbReference type="CDD" id="cd00038">
    <property type="entry name" value="CAP_ED"/>
    <property type="match status" value="1"/>
</dbReference>
<dbReference type="SUPFAM" id="SSF51206">
    <property type="entry name" value="cAMP-binding domain-like"/>
    <property type="match status" value="1"/>
</dbReference>
<dbReference type="InterPro" id="IPR036390">
    <property type="entry name" value="WH_DNA-bd_sf"/>
</dbReference>
<evidence type="ECO:0000313" key="7">
    <source>
        <dbReference type="EMBL" id="RKS88312.1"/>
    </source>
</evidence>
<evidence type="ECO:0000259" key="4">
    <source>
        <dbReference type="PROSITE" id="PS50042"/>
    </source>
</evidence>
<dbReference type="PROSITE" id="PS50042">
    <property type="entry name" value="CNMP_BINDING_3"/>
    <property type="match status" value="1"/>
</dbReference>
<feature type="domain" description="Cyclic nucleotide-binding" evidence="4">
    <location>
        <begin position="14"/>
        <end position="133"/>
    </location>
</feature>
<dbReference type="NCBIfam" id="NF006901">
    <property type="entry name" value="PRK09392.1"/>
    <property type="match status" value="1"/>
</dbReference>
<dbReference type="PROSITE" id="PS51063">
    <property type="entry name" value="HTH_CRP_2"/>
    <property type="match status" value="1"/>
</dbReference>
<dbReference type="Pfam" id="PF13545">
    <property type="entry name" value="HTH_Crp_2"/>
    <property type="match status" value="1"/>
</dbReference>
<protein>
    <submittedName>
        <fullName evidence="7">CRP/FNR family transcriptional activator FtrB</fullName>
    </submittedName>
    <submittedName>
        <fullName evidence="6">Transcriptional regulator</fullName>
    </submittedName>
</protein>
<evidence type="ECO:0000313" key="9">
    <source>
        <dbReference type="Proteomes" id="UP000276029"/>
    </source>
</evidence>
<dbReference type="Gene3D" id="1.10.10.10">
    <property type="entry name" value="Winged helix-like DNA-binding domain superfamily/Winged helix DNA-binding domain"/>
    <property type="match status" value="1"/>
</dbReference>
<sequence length="230" mass="25480">MRTEEIPEIAALPLFAAMNERMREEIFRASFLQVFPPALTLIETGGRADFLHVLLDGLVELFTTNGSCEVTMQLVRPVSSFILAAAYTDQRYLMSARTLSASRILMIPSPLLRTTIAKDGALAAAAMTEIALRYRNLVRSLTDIKLRQTLERLANFLFLESRRQGDIVQFQLPAEKRVIASLLGMTPENLSRACGTLAEHGVLISGPTVQIIDRTKLIALARPDPVVDDL</sequence>
<dbReference type="RefSeq" id="WP_121052421.1">
    <property type="nucleotide sequence ID" value="NZ_AP018711.1"/>
</dbReference>
<evidence type="ECO:0000256" key="1">
    <source>
        <dbReference type="ARBA" id="ARBA00023015"/>
    </source>
</evidence>
<name>A0AAD1D9Z9_SPHMI</name>
<dbReference type="InterPro" id="IPR000595">
    <property type="entry name" value="cNMP-bd_dom"/>
</dbReference>
<dbReference type="GO" id="GO:0003677">
    <property type="term" value="F:DNA binding"/>
    <property type="evidence" value="ECO:0007669"/>
    <property type="project" value="UniProtKB-KW"/>
</dbReference>
<evidence type="ECO:0000313" key="6">
    <source>
        <dbReference type="EMBL" id="BBE36123.1"/>
    </source>
</evidence>
<reference evidence="6 8" key="1">
    <citation type="submission" date="2018-06" db="EMBL/GenBank/DDBJ databases">
        <title>Complete Genome Sequence of the Microcystin-Degrading Bacterium Sphingosinicella microcystinivorans Strain B-9.</title>
        <authorList>
            <person name="Jin H."/>
            <person name="Nishizawa T."/>
            <person name="Guo Y."/>
            <person name="Nishizawa A."/>
            <person name="Park H."/>
            <person name="Kato H."/>
            <person name="Tsuji K."/>
            <person name="Harada K."/>
        </authorList>
    </citation>
    <scope>NUCLEOTIDE SEQUENCE [LARGE SCALE GENOMIC DNA]</scope>
    <source>
        <strain evidence="6 8">B9</strain>
    </source>
</reference>
<dbReference type="PANTHER" id="PTHR24567:SF26">
    <property type="entry name" value="REGULATORY PROTEIN YEIL"/>
    <property type="match status" value="1"/>
</dbReference>
<proteinExistence type="predicted"/>
<keyword evidence="1" id="KW-0805">Transcription regulation</keyword>
<dbReference type="Pfam" id="PF00027">
    <property type="entry name" value="cNMP_binding"/>
    <property type="match status" value="1"/>
</dbReference>
<reference evidence="7 9" key="2">
    <citation type="submission" date="2018-10" db="EMBL/GenBank/DDBJ databases">
        <title>Genomic Encyclopedia of Type Strains, Phase IV (KMG-IV): sequencing the most valuable type-strain genomes for metagenomic binning, comparative biology and taxonomic classification.</title>
        <authorList>
            <person name="Goeker M."/>
        </authorList>
    </citation>
    <scope>NUCLEOTIDE SEQUENCE [LARGE SCALE GENOMIC DNA]</scope>
    <source>
        <strain evidence="7 9">DSM 19791</strain>
    </source>
</reference>
<dbReference type="Gene3D" id="2.60.120.10">
    <property type="entry name" value="Jelly Rolls"/>
    <property type="match status" value="1"/>
</dbReference>
<dbReference type="EMBL" id="AP018711">
    <property type="protein sequence ID" value="BBE36123.1"/>
    <property type="molecule type" value="Genomic_DNA"/>
</dbReference>
<accession>A0AAD1D9Z9</accession>
<dbReference type="InterPro" id="IPR014710">
    <property type="entry name" value="RmlC-like_jellyroll"/>
</dbReference>
<dbReference type="PANTHER" id="PTHR24567">
    <property type="entry name" value="CRP FAMILY TRANSCRIPTIONAL REGULATORY PROTEIN"/>
    <property type="match status" value="1"/>
</dbReference>
<dbReference type="InterPro" id="IPR012318">
    <property type="entry name" value="HTH_CRP"/>
</dbReference>
<organism evidence="6 8">
    <name type="scientific">Sphingosinicella microcystinivorans</name>
    <dbReference type="NCBI Taxonomy" id="335406"/>
    <lineage>
        <taxon>Bacteria</taxon>
        <taxon>Pseudomonadati</taxon>
        <taxon>Pseudomonadota</taxon>
        <taxon>Alphaproteobacteria</taxon>
        <taxon>Sphingomonadales</taxon>
        <taxon>Sphingosinicellaceae</taxon>
        <taxon>Sphingosinicella</taxon>
    </lineage>
</organism>
<keyword evidence="3" id="KW-0804">Transcription</keyword>
<evidence type="ECO:0000259" key="5">
    <source>
        <dbReference type="PROSITE" id="PS51063"/>
    </source>
</evidence>
<dbReference type="Proteomes" id="UP000276029">
    <property type="component" value="Unassembled WGS sequence"/>
</dbReference>